<evidence type="ECO:0000313" key="3">
    <source>
        <dbReference type="Proteomes" id="UP000013961"/>
    </source>
</evidence>
<name>A0AB33AE45_9MYCO</name>
<evidence type="ECO:0000256" key="1">
    <source>
        <dbReference type="SAM" id="MobiDB-lite"/>
    </source>
</evidence>
<organism evidence="2 3">
    <name type="scientific">Mycobacteroides abscessus subsp. bolletii 50594</name>
    <dbReference type="NCBI Taxonomy" id="1303024"/>
    <lineage>
        <taxon>Bacteria</taxon>
        <taxon>Bacillati</taxon>
        <taxon>Actinomycetota</taxon>
        <taxon>Actinomycetes</taxon>
        <taxon>Mycobacteriales</taxon>
        <taxon>Mycobacteriaceae</taxon>
        <taxon>Mycobacteroides</taxon>
        <taxon>Mycobacteroides abscessus</taxon>
    </lineage>
</organism>
<proteinExistence type="predicted"/>
<dbReference type="AlphaFoldDB" id="A0AB33AE45"/>
<reference evidence="2 3" key="1">
    <citation type="journal article" date="2013" name="Genome Announc.">
        <title>Complete Genome Sequence of Mycobacterium massiliense Clinical Strain Asan 50594, Belonging to the Type II Genotype.</title>
        <authorList>
            <person name="Kim B.J."/>
            <person name="Kim B.R."/>
            <person name="Hong S.H."/>
            <person name="Seok S.H."/>
            <person name="Kook Y.H."/>
            <person name="Kim B.J."/>
        </authorList>
    </citation>
    <scope>NUCLEOTIDE SEQUENCE [LARGE SCALE GENOMIC DNA]</scope>
    <source>
        <strain evidence="2 3">50594</strain>
    </source>
</reference>
<accession>A0AB33AE45</accession>
<gene>
    <name evidence="2" type="ORF">MASS_3359</name>
</gene>
<sequence length="73" mass="8303">MRSSSANRSWTSQQSFQQSRARENSAPPVVAERRDCPEVLAKIRAGRTGFVPGLSVFQTLHLVFDNRNSYKMF</sequence>
<dbReference type="Proteomes" id="UP000013961">
    <property type="component" value="Chromosome"/>
</dbReference>
<evidence type="ECO:0000313" key="2">
    <source>
        <dbReference type="EMBL" id="AGM29961.1"/>
    </source>
</evidence>
<dbReference type="EMBL" id="CP004374">
    <property type="protein sequence ID" value="AGM29961.1"/>
    <property type="molecule type" value="Genomic_DNA"/>
</dbReference>
<dbReference type="KEGG" id="mabb:MASS_3359"/>
<feature type="compositionally biased region" description="Polar residues" evidence="1">
    <location>
        <begin position="1"/>
        <end position="19"/>
    </location>
</feature>
<protein>
    <submittedName>
        <fullName evidence="2">Uncharacterized protein</fullName>
    </submittedName>
</protein>
<feature type="region of interest" description="Disordered" evidence="1">
    <location>
        <begin position="1"/>
        <end position="31"/>
    </location>
</feature>